<keyword evidence="1" id="KW-0472">Membrane</keyword>
<gene>
    <name evidence="2" type="ORF">GCM10022291_05600</name>
</gene>
<comment type="caution">
    <text evidence="2">The sequence shown here is derived from an EMBL/GenBank/DDBJ whole genome shotgun (WGS) entry which is preliminary data.</text>
</comment>
<accession>A0ABP8C1C1</accession>
<dbReference type="Proteomes" id="UP001501496">
    <property type="component" value="Unassembled WGS sequence"/>
</dbReference>
<feature type="transmembrane region" description="Helical" evidence="1">
    <location>
        <begin position="87"/>
        <end position="105"/>
    </location>
</feature>
<evidence type="ECO:0008006" key="4">
    <source>
        <dbReference type="Google" id="ProtNLM"/>
    </source>
</evidence>
<sequence>MVLIGENVKIKYFIIAYVMAIGLAFLGFGFDKLAFLASLGGEDVQNLAFTGETTYRVGFRIDFVFYNSMFLFLFVKFGNLNSRLNVFLIKYFIVSSVVFYFNFNIPYSDRIGGYSWLAIPLLLFSTVNSSFPRNKYTIMAWVTIFYYTFNHIILPLISGSGSSDGPPHHH</sequence>
<evidence type="ECO:0000313" key="2">
    <source>
        <dbReference type="EMBL" id="GAA4231964.1"/>
    </source>
</evidence>
<reference evidence="3" key="1">
    <citation type="journal article" date="2019" name="Int. J. Syst. Evol. Microbiol.">
        <title>The Global Catalogue of Microorganisms (GCM) 10K type strain sequencing project: providing services to taxonomists for standard genome sequencing and annotation.</title>
        <authorList>
            <consortium name="The Broad Institute Genomics Platform"/>
            <consortium name="The Broad Institute Genome Sequencing Center for Infectious Disease"/>
            <person name="Wu L."/>
            <person name="Ma J."/>
        </authorList>
    </citation>
    <scope>NUCLEOTIDE SEQUENCE [LARGE SCALE GENOMIC DNA]</scope>
    <source>
        <strain evidence="3">JCM 17630</strain>
    </source>
</reference>
<feature type="transmembrane region" description="Helical" evidence="1">
    <location>
        <begin position="138"/>
        <end position="157"/>
    </location>
</feature>
<feature type="transmembrane region" description="Helical" evidence="1">
    <location>
        <begin position="12"/>
        <end position="37"/>
    </location>
</feature>
<keyword evidence="1" id="KW-1133">Transmembrane helix</keyword>
<evidence type="ECO:0000256" key="1">
    <source>
        <dbReference type="SAM" id="Phobius"/>
    </source>
</evidence>
<keyword evidence="1" id="KW-0812">Transmembrane</keyword>
<proteinExistence type="predicted"/>
<organism evidence="2 3">
    <name type="scientific">Postechiella marina</name>
    <dbReference type="NCBI Taxonomy" id="943941"/>
    <lineage>
        <taxon>Bacteria</taxon>
        <taxon>Pseudomonadati</taxon>
        <taxon>Bacteroidota</taxon>
        <taxon>Flavobacteriia</taxon>
        <taxon>Flavobacteriales</taxon>
        <taxon>Flavobacteriaceae</taxon>
        <taxon>Postechiella</taxon>
    </lineage>
</organism>
<dbReference type="EMBL" id="BAABCA010000001">
    <property type="protein sequence ID" value="GAA4231964.1"/>
    <property type="molecule type" value="Genomic_DNA"/>
</dbReference>
<keyword evidence="3" id="KW-1185">Reference proteome</keyword>
<name>A0ABP8C1C1_9FLAO</name>
<feature type="transmembrane region" description="Helical" evidence="1">
    <location>
        <begin position="111"/>
        <end position="131"/>
    </location>
</feature>
<protein>
    <recommendedName>
        <fullName evidence="4">EpsG family protein</fullName>
    </recommendedName>
</protein>
<evidence type="ECO:0000313" key="3">
    <source>
        <dbReference type="Proteomes" id="UP001501496"/>
    </source>
</evidence>
<feature type="transmembrane region" description="Helical" evidence="1">
    <location>
        <begin position="57"/>
        <end position="75"/>
    </location>
</feature>